<dbReference type="STRING" id="39946.B8BNG3"/>
<sequence>MENLNECINSEELVDIDIPNRCFTWSNKRRNPTLVKLDRVFINILWSQSFPHTEAKAITASTSDDTPILVQTSQSLPINKIFRLENYWLHMPGFKNMIQTDWARGTRTLSPISILNLKLRRLRAKIRSWSKNKTAIQSLLHINKHVIDFLDCCEEWRPLSALEFTLRAHCTNHLKELNWFWTLKWKRRAKIKCILLYPFHPQPRYPLSQQLQQASSRASRVVMPQQPPAGITLATAQFLQRNTGNGCLIAFSFLNTSWRRPSSRMPFHVDADKASTLRARLTAIEEFLLCAETRESERKRSGGACSRACWCGGRGGRWQIIGQPH</sequence>
<dbReference type="HOGENOM" id="CLU_856307_0_0_1"/>
<dbReference type="AlphaFoldDB" id="B8BNG3"/>
<organism evidence="1 2">
    <name type="scientific">Oryza sativa subsp. indica</name>
    <name type="common">Rice</name>
    <dbReference type="NCBI Taxonomy" id="39946"/>
    <lineage>
        <taxon>Eukaryota</taxon>
        <taxon>Viridiplantae</taxon>
        <taxon>Streptophyta</taxon>
        <taxon>Embryophyta</taxon>
        <taxon>Tracheophyta</taxon>
        <taxon>Spermatophyta</taxon>
        <taxon>Magnoliopsida</taxon>
        <taxon>Liliopsida</taxon>
        <taxon>Poales</taxon>
        <taxon>Poaceae</taxon>
        <taxon>BOP clade</taxon>
        <taxon>Oryzoideae</taxon>
        <taxon>Oryzeae</taxon>
        <taxon>Oryzinae</taxon>
        <taxon>Oryza</taxon>
        <taxon>Oryza sativa</taxon>
    </lineage>
</organism>
<keyword evidence="2" id="KW-1185">Reference proteome</keyword>
<protein>
    <submittedName>
        <fullName evidence="1">Uncharacterized protein</fullName>
    </submittedName>
</protein>
<dbReference type="Gramene" id="BGIOSGA036528-TA">
    <property type="protein sequence ID" value="BGIOSGA036528-PA"/>
    <property type="gene ID" value="BGIOSGA036528"/>
</dbReference>
<dbReference type="PANTHER" id="PTHR33710:SF72">
    <property type="entry name" value="OS04G0204200 PROTEIN"/>
    <property type="match status" value="1"/>
</dbReference>
<accession>B8BNG3</accession>
<reference evidence="1 2" key="1">
    <citation type="journal article" date="2005" name="PLoS Biol.">
        <title>The genomes of Oryza sativa: a history of duplications.</title>
        <authorList>
            <person name="Yu J."/>
            <person name="Wang J."/>
            <person name="Lin W."/>
            <person name="Li S."/>
            <person name="Li H."/>
            <person name="Zhou J."/>
            <person name="Ni P."/>
            <person name="Dong W."/>
            <person name="Hu S."/>
            <person name="Zeng C."/>
            <person name="Zhang J."/>
            <person name="Zhang Y."/>
            <person name="Li R."/>
            <person name="Xu Z."/>
            <person name="Li S."/>
            <person name="Li X."/>
            <person name="Zheng H."/>
            <person name="Cong L."/>
            <person name="Lin L."/>
            <person name="Yin J."/>
            <person name="Geng J."/>
            <person name="Li G."/>
            <person name="Shi J."/>
            <person name="Liu J."/>
            <person name="Lv H."/>
            <person name="Li J."/>
            <person name="Wang J."/>
            <person name="Deng Y."/>
            <person name="Ran L."/>
            <person name="Shi X."/>
            <person name="Wang X."/>
            <person name="Wu Q."/>
            <person name="Li C."/>
            <person name="Ren X."/>
            <person name="Wang J."/>
            <person name="Wang X."/>
            <person name="Li D."/>
            <person name="Liu D."/>
            <person name="Zhang X."/>
            <person name="Ji Z."/>
            <person name="Zhao W."/>
            <person name="Sun Y."/>
            <person name="Zhang Z."/>
            <person name="Bao J."/>
            <person name="Han Y."/>
            <person name="Dong L."/>
            <person name="Ji J."/>
            <person name="Chen P."/>
            <person name="Wu S."/>
            <person name="Liu J."/>
            <person name="Xiao Y."/>
            <person name="Bu D."/>
            <person name="Tan J."/>
            <person name="Yang L."/>
            <person name="Ye C."/>
            <person name="Zhang J."/>
            <person name="Xu J."/>
            <person name="Zhou Y."/>
            <person name="Yu Y."/>
            <person name="Zhang B."/>
            <person name="Zhuang S."/>
            <person name="Wei H."/>
            <person name="Liu B."/>
            <person name="Lei M."/>
            <person name="Yu H."/>
            <person name="Li Y."/>
            <person name="Xu H."/>
            <person name="Wei S."/>
            <person name="He X."/>
            <person name="Fang L."/>
            <person name="Zhang Z."/>
            <person name="Zhang Y."/>
            <person name="Huang X."/>
            <person name="Su Z."/>
            <person name="Tong W."/>
            <person name="Li J."/>
            <person name="Tong Z."/>
            <person name="Li S."/>
            <person name="Ye J."/>
            <person name="Wang L."/>
            <person name="Fang L."/>
            <person name="Lei T."/>
            <person name="Chen C."/>
            <person name="Chen H."/>
            <person name="Xu Z."/>
            <person name="Li H."/>
            <person name="Huang H."/>
            <person name="Zhang F."/>
            <person name="Xu H."/>
            <person name="Li N."/>
            <person name="Zhao C."/>
            <person name="Li S."/>
            <person name="Dong L."/>
            <person name="Huang Y."/>
            <person name="Li L."/>
            <person name="Xi Y."/>
            <person name="Qi Q."/>
            <person name="Li W."/>
            <person name="Zhang B."/>
            <person name="Hu W."/>
            <person name="Zhang Y."/>
            <person name="Tian X."/>
            <person name="Jiao Y."/>
            <person name="Liang X."/>
            <person name="Jin J."/>
            <person name="Gao L."/>
            <person name="Zheng W."/>
            <person name="Hao B."/>
            <person name="Liu S."/>
            <person name="Wang W."/>
            <person name="Yuan L."/>
            <person name="Cao M."/>
            <person name="McDermott J."/>
            <person name="Samudrala R."/>
            <person name="Wang J."/>
            <person name="Wong G.K."/>
            <person name="Yang H."/>
        </authorList>
    </citation>
    <scope>NUCLEOTIDE SEQUENCE [LARGE SCALE GENOMIC DNA]</scope>
    <source>
        <strain evidence="2">cv. 93-11</strain>
    </source>
</reference>
<dbReference type="Proteomes" id="UP000007015">
    <property type="component" value="Chromosome 12"/>
</dbReference>
<name>B8BNG3_ORYSI</name>
<evidence type="ECO:0000313" key="2">
    <source>
        <dbReference type="Proteomes" id="UP000007015"/>
    </source>
</evidence>
<proteinExistence type="predicted"/>
<gene>
    <name evidence="1" type="ORF">OsI_37680</name>
</gene>
<dbReference type="PANTHER" id="PTHR33710">
    <property type="entry name" value="BNAC02G09200D PROTEIN"/>
    <property type="match status" value="1"/>
</dbReference>
<dbReference type="EMBL" id="CM000137">
    <property type="protein sequence ID" value="EEC68954.1"/>
    <property type="molecule type" value="Genomic_DNA"/>
</dbReference>
<evidence type="ECO:0000313" key="1">
    <source>
        <dbReference type="EMBL" id="EEC68954.1"/>
    </source>
</evidence>